<dbReference type="RefSeq" id="WP_145190905.1">
    <property type="nucleotide sequence ID" value="NZ_CP036290.1"/>
</dbReference>
<dbReference type="InterPro" id="IPR028994">
    <property type="entry name" value="Integrin_alpha_N"/>
</dbReference>
<evidence type="ECO:0000313" key="4">
    <source>
        <dbReference type="Proteomes" id="UP000319342"/>
    </source>
</evidence>
<sequence length="541" mass="55676" precursor="true">MKLNSSILATLAFTAAAPLASAQIERAQPQELIQQPFLTVNAGVAMDIEGDRAAVTSGGGTFIFSDPFVSFYERAPDGSWDVVVNLSAPTAGRYFGGAVSLSGDRGLVGDPGRPGQAGRVYGTRFSAGTWSVVGGFMTAPASAADDLFGLSVDLDGDLALVGAPGANGNTGAAHVYERDASTGLWDHIAQLVPSASAAGDRIGGHVQWSGGRAYVGAVGSDIAALDGGAVFVFEETAPGTWTQVQWFSSATGGGEQFGSRFEVDGSRLAVTAPGIPADASSLSGTAYVYERSLPSGPWAQVDAVRVPTASDVGFGVVMNAVALEGPNLVVAHSATIGAVHVFERRTNGTWRPSVRLETEFLAAGGPGTFGSYRFGAALALDGGRLLVGASEEEPDGILGASGAAHEYVLGTLYQGRSRVFLPGPDSQPHHLRATDARAGDFYYMVGTASGTSPGTLDAPSGITVPINVDAYTLFLINSGGVGLSNPIGLLDANGEAESAYLMPGGLPPSYAGLELHYCYLIIDSTTFLFDQVSNPVRVRLQ</sequence>
<dbReference type="PANTHER" id="PTHR36220">
    <property type="entry name" value="UNNAMED PRODUCT"/>
    <property type="match status" value="1"/>
</dbReference>
<evidence type="ECO:0008006" key="5">
    <source>
        <dbReference type="Google" id="ProtNLM"/>
    </source>
</evidence>
<dbReference type="EMBL" id="CP036290">
    <property type="protein sequence ID" value="QDU86170.1"/>
    <property type="molecule type" value="Genomic_DNA"/>
</dbReference>
<feature type="chain" id="PRO_5022088912" description="FG-GAP repeat protein" evidence="2">
    <location>
        <begin position="23"/>
        <end position="541"/>
    </location>
</feature>
<dbReference type="Pfam" id="PF14312">
    <property type="entry name" value="FG-GAP_2"/>
    <property type="match status" value="1"/>
</dbReference>
<proteinExistence type="predicted"/>
<feature type="signal peptide" evidence="2">
    <location>
        <begin position="1"/>
        <end position="22"/>
    </location>
</feature>
<name>A0A518D3W8_9BACT</name>
<dbReference type="AlphaFoldDB" id="A0A518D3W8"/>
<keyword evidence="1 2" id="KW-0732">Signal</keyword>
<gene>
    <name evidence="3" type="ORF">Pla163_33200</name>
</gene>
<dbReference type="Gene3D" id="2.130.10.130">
    <property type="entry name" value="Integrin alpha, N-terminal"/>
    <property type="match status" value="2"/>
</dbReference>
<dbReference type="Proteomes" id="UP000319342">
    <property type="component" value="Chromosome"/>
</dbReference>
<keyword evidence="4" id="KW-1185">Reference proteome</keyword>
<dbReference type="InterPro" id="IPR013517">
    <property type="entry name" value="FG-GAP"/>
</dbReference>
<evidence type="ECO:0000313" key="3">
    <source>
        <dbReference type="EMBL" id="QDU86170.1"/>
    </source>
</evidence>
<organism evidence="3 4">
    <name type="scientific">Rohdeia mirabilis</name>
    <dbReference type="NCBI Taxonomy" id="2528008"/>
    <lineage>
        <taxon>Bacteria</taxon>
        <taxon>Pseudomonadati</taxon>
        <taxon>Planctomycetota</taxon>
        <taxon>Planctomycetia</taxon>
        <taxon>Planctomycetia incertae sedis</taxon>
        <taxon>Rohdeia</taxon>
    </lineage>
</organism>
<dbReference type="OrthoDB" id="964745at2"/>
<evidence type="ECO:0000256" key="1">
    <source>
        <dbReference type="ARBA" id="ARBA00022729"/>
    </source>
</evidence>
<dbReference type="PANTHER" id="PTHR36220:SF1">
    <property type="entry name" value="GAMMA TUBULIN COMPLEX COMPONENT C-TERMINAL DOMAIN-CONTAINING PROTEIN"/>
    <property type="match status" value="1"/>
</dbReference>
<accession>A0A518D3W8</accession>
<protein>
    <recommendedName>
        <fullName evidence="5">FG-GAP repeat protein</fullName>
    </recommendedName>
</protein>
<evidence type="ECO:0000256" key="2">
    <source>
        <dbReference type="SAM" id="SignalP"/>
    </source>
</evidence>
<reference evidence="3 4" key="1">
    <citation type="submission" date="2019-02" db="EMBL/GenBank/DDBJ databases">
        <title>Deep-cultivation of Planctomycetes and their phenomic and genomic characterization uncovers novel biology.</title>
        <authorList>
            <person name="Wiegand S."/>
            <person name="Jogler M."/>
            <person name="Boedeker C."/>
            <person name="Pinto D."/>
            <person name="Vollmers J."/>
            <person name="Rivas-Marin E."/>
            <person name="Kohn T."/>
            <person name="Peeters S.H."/>
            <person name="Heuer A."/>
            <person name="Rast P."/>
            <person name="Oberbeckmann S."/>
            <person name="Bunk B."/>
            <person name="Jeske O."/>
            <person name="Meyerdierks A."/>
            <person name="Storesund J.E."/>
            <person name="Kallscheuer N."/>
            <person name="Luecker S."/>
            <person name="Lage O.M."/>
            <person name="Pohl T."/>
            <person name="Merkel B.J."/>
            <person name="Hornburger P."/>
            <person name="Mueller R.-W."/>
            <person name="Bruemmer F."/>
            <person name="Labrenz M."/>
            <person name="Spormann A.M."/>
            <person name="Op den Camp H."/>
            <person name="Overmann J."/>
            <person name="Amann R."/>
            <person name="Jetten M.S.M."/>
            <person name="Mascher T."/>
            <person name="Medema M.H."/>
            <person name="Devos D.P."/>
            <person name="Kaster A.-K."/>
            <person name="Ovreas L."/>
            <person name="Rohde M."/>
            <person name="Galperin M.Y."/>
            <person name="Jogler C."/>
        </authorList>
    </citation>
    <scope>NUCLEOTIDE SEQUENCE [LARGE SCALE GENOMIC DNA]</scope>
    <source>
        <strain evidence="3 4">Pla163</strain>
    </source>
</reference>